<dbReference type="Pfam" id="PF23344">
    <property type="entry name" value="ZP-N"/>
    <property type="match status" value="1"/>
</dbReference>
<reference evidence="19" key="1">
    <citation type="submission" date="2025-08" db="UniProtKB">
        <authorList>
            <consortium name="Ensembl"/>
        </authorList>
    </citation>
    <scope>IDENTIFICATION</scope>
</reference>
<dbReference type="PANTHER" id="PTHR11576:SF16">
    <property type="entry name" value="ZONA PELLUCIDA SPERM-BINDING PROTEIN 3"/>
    <property type="match status" value="1"/>
</dbReference>
<comment type="subcellular location">
    <subcellularLocation>
        <location evidence="1">Cell membrane</location>
        <topology evidence="1">Single-pass type I membrane protein</topology>
    </subcellularLocation>
    <subcellularLocation>
        <location evidence="2">Secreted</location>
        <location evidence="2">Extracellular space</location>
        <location evidence="2">Extracellular matrix</location>
    </subcellularLocation>
</comment>
<dbReference type="STRING" id="37003.ENSKMAP00000019859"/>
<evidence type="ECO:0000256" key="12">
    <source>
        <dbReference type="ARBA" id="ARBA00023136"/>
    </source>
</evidence>
<evidence type="ECO:0000256" key="14">
    <source>
        <dbReference type="ARBA" id="ARBA00023180"/>
    </source>
</evidence>
<dbReference type="InterPro" id="IPR055356">
    <property type="entry name" value="ZP-N"/>
</dbReference>
<dbReference type="FunFam" id="2.60.40.3210:FF:000001">
    <property type="entry name" value="Zona pellucida sperm-binding protein 3"/>
    <property type="match status" value="1"/>
</dbReference>
<evidence type="ECO:0000313" key="20">
    <source>
        <dbReference type="Proteomes" id="UP000264800"/>
    </source>
</evidence>
<dbReference type="FunFam" id="2.60.40.4100:FF:000002">
    <property type="entry name" value="Zona pellucida sperm-binding protein 3"/>
    <property type="match status" value="1"/>
</dbReference>
<dbReference type="Proteomes" id="UP000264800">
    <property type="component" value="Unplaced"/>
</dbReference>
<evidence type="ECO:0000256" key="5">
    <source>
        <dbReference type="ARBA" id="ARBA00022475"/>
    </source>
</evidence>
<evidence type="ECO:0000256" key="8">
    <source>
        <dbReference type="ARBA" id="ARBA00022685"/>
    </source>
</evidence>
<evidence type="ECO:0000259" key="18">
    <source>
        <dbReference type="PROSITE" id="PS51034"/>
    </source>
</evidence>
<keyword evidence="7" id="KW-0272">Extracellular matrix</keyword>
<dbReference type="InterPro" id="IPR042235">
    <property type="entry name" value="ZP-C_dom"/>
</dbReference>
<name>A0A3Q3B6M1_KRYMA</name>
<keyword evidence="8" id="KW-0165">Cleavage on pair of basic residues</keyword>
<keyword evidence="9" id="KW-0812">Transmembrane</keyword>
<comment type="similarity">
    <text evidence="3">Belongs to the ZP domain family. ZPC subfamily.</text>
</comment>
<reference evidence="19" key="2">
    <citation type="submission" date="2025-09" db="UniProtKB">
        <authorList>
            <consortium name="Ensembl"/>
        </authorList>
    </citation>
    <scope>IDENTIFICATION</scope>
</reference>
<evidence type="ECO:0000256" key="3">
    <source>
        <dbReference type="ARBA" id="ARBA00006735"/>
    </source>
</evidence>
<evidence type="ECO:0000256" key="1">
    <source>
        <dbReference type="ARBA" id="ARBA00004251"/>
    </source>
</evidence>
<feature type="signal peptide" evidence="17">
    <location>
        <begin position="1"/>
        <end position="23"/>
    </location>
</feature>
<dbReference type="GO" id="GO:0032190">
    <property type="term" value="F:acrosin binding"/>
    <property type="evidence" value="ECO:0007669"/>
    <property type="project" value="TreeGrafter"/>
</dbReference>
<accession>A0A3Q3B6M1</accession>
<sequence>MKTKWYFFLLFVSLISISTLKSAAETLDKGRRGFKPGLQKPKRFKTSAAERRSPQRLSGSSSPLSQLSWRRSFHSTTLVTPSLRPGEAEARIQADFAYLPDVSVTCSTTDFVVRVKPAFYGLGADAQELTLGSSCKSNGVLGLQGDLLFTYPLTECDGARELPPGYLVYRYVLHYEPSPKRFPTNAQQISVNIECHYQRDHSVHQLAVQPTWQTVILRKKLKGRPMDFKLKLMDDSWTAHSKPQVYLLGQTVNVQVSAPHLPPGFKLYINSCYATTSRASKSSLKYTIIDNFGCMVDSKHDPGASQFVSRTDGAIKFSFRAFQFTVHPETEARA</sequence>
<keyword evidence="13" id="KW-1015">Disulfide bond</keyword>
<dbReference type="PANTHER" id="PTHR11576">
    <property type="entry name" value="ZONA PELLUCIDA SPERM-BINDING PROTEIN 3"/>
    <property type="match status" value="1"/>
</dbReference>
<dbReference type="AlphaFoldDB" id="A0A3Q3B6M1"/>
<evidence type="ECO:0000256" key="9">
    <source>
        <dbReference type="ARBA" id="ARBA00022692"/>
    </source>
</evidence>
<protein>
    <recommendedName>
        <fullName evidence="4">Zona pellucida sperm-binding protein 3</fullName>
    </recommendedName>
    <alternativeName>
        <fullName evidence="15">Zona pellucida glycoprotein 3</fullName>
    </alternativeName>
</protein>
<evidence type="ECO:0000313" key="19">
    <source>
        <dbReference type="Ensembl" id="ENSKMAP00000019859.1"/>
    </source>
</evidence>
<dbReference type="InterPro" id="IPR055355">
    <property type="entry name" value="ZP-C"/>
</dbReference>
<dbReference type="GeneTree" id="ENSGT01030000234567"/>
<evidence type="ECO:0000256" key="15">
    <source>
        <dbReference type="ARBA" id="ARBA00030824"/>
    </source>
</evidence>
<feature type="chain" id="PRO_5018527613" description="Zona pellucida sperm-binding protein 3" evidence="17">
    <location>
        <begin position="24"/>
        <end position="334"/>
    </location>
</feature>
<keyword evidence="20" id="KW-1185">Reference proteome</keyword>
<dbReference type="Pfam" id="PF00100">
    <property type="entry name" value="Zona_pellucida"/>
    <property type="match status" value="1"/>
</dbReference>
<evidence type="ECO:0000256" key="11">
    <source>
        <dbReference type="ARBA" id="ARBA00022989"/>
    </source>
</evidence>
<dbReference type="OMA" id="NNIAKSC"/>
<feature type="compositionally biased region" description="Low complexity" evidence="16">
    <location>
        <begin position="55"/>
        <end position="64"/>
    </location>
</feature>
<dbReference type="GO" id="GO:0007339">
    <property type="term" value="P:binding of sperm to zona pellucida"/>
    <property type="evidence" value="ECO:0007669"/>
    <property type="project" value="TreeGrafter"/>
</dbReference>
<dbReference type="GO" id="GO:2000344">
    <property type="term" value="P:positive regulation of acrosome reaction"/>
    <property type="evidence" value="ECO:0007669"/>
    <property type="project" value="TreeGrafter"/>
</dbReference>
<dbReference type="Gene3D" id="2.60.40.3210">
    <property type="entry name" value="Zona pellucida, ZP-N domain"/>
    <property type="match status" value="1"/>
</dbReference>
<evidence type="ECO:0000256" key="2">
    <source>
        <dbReference type="ARBA" id="ARBA00004498"/>
    </source>
</evidence>
<keyword evidence="12" id="KW-0472">Membrane</keyword>
<dbReference type="PROSITE" id="PS51034">
    <property type="entry name" value="ZP_2"/>
    <property type="match status" value="1"/>
</dbReference>
<keyword evidence="14" id="KW-0325">Glycoprotein</keyword>
<dbReference type="InterPro" id="IPR001507">
    <property type="entry name" value="ZP_dom"/>
</dbReference>
<evidence type="ECO:0000256" key="13">
    <source>
        <dbReference type="ARBA" id="ARBA00023157"/>
    </source>
</evidence>
<dbReference type="Gene3D" id="2.60.40.4100">
    <property type="entry name" value="Zona pellucida, ZP-C domain"/>
    <property type="match status" value="1"/>
</dbReference>
<keyword evidence="5" id="KW-1003">Cell membrane</keyword>
<feature type="domain" description="ZP" evidence="18">
    <location>
        <begin position="105"/>
        <end position="334"/>
    </location>
</feature>
<evidence type="ECO:0000256" key="17">
    <source>
        <dbReference type="SAM" id="SignalP"/>
    </source>
</evidence>
<feature type="region of interest" description="Disordered" evidence="16">
    <location>
        <begin position="31"/>
        <end position="64"/>
    </location>
</feature>
<proteinExistence type="inferred from homology"/>
<organism evidence="19 20">
    <name type="scientific">Kryptolebias marmoratus</name>
    <name type="common">Mangrove killifish</name>
    <name type="synonym">Rivulus marmoratus</name>
    <dbReference type="NCBI Taxonomy" id="37003"/>
    <lineage>
        <taxon>Eukaryota</taxon>
        <taxon>Metazoa</taxon>
        <taxon>Chordata</taxon>
        <taxon>Craniata</taxon>
        <taxon>Vertebrata</taxon>
        <taxon>Euteleostomi</taxon>
        <taxon>Actinopterygii</taxon>
        <taxon>Neopterygii</taxon>
        <taxon>Teleostei</taxon>
        <taxon>Neoteleostei</taxon>
        <taxon>Acanthomorphata</taxon>
        <taxon>Ovalentaria</taxon>
        <taxon>Atherinomorphae</taxon>
        <taxon>Cyprinodontiformes</taxon>
        <taxon>Rivulidae</taxon>
        <taxon>Kryptolebias</taxon>
    </lineage>
</organism>
<dbReference type="GO" id="GO:0035803">
    <property type="term" value="P:egg coat formation"/>
    <property type="evidence" value="ECO:0007669"/>
    <property type="project" value="TreeGrafter"/>
</dbReference>
<dbReference type="GO" id="GO:0031012">
    <property type="term" value="C:extracellular matrix"/>
    <property type="evidence" value="ECO:0007669"/>
    <property type="project" value="TreeGrafter"/>
</dbReference>
<evidence type="ECO:0000256" key="10">
    <source>
        <dbReference type="ARBA" id="ARBA00022729"/>
    </source>
</evidence>
<dbReference type="GO" id="GO:0005886">
    <property type="term" value="C:plasma membrane"/>
    <property type="evidence" value="ECO:0007669"/>
    <property type="project" value="UniProtKB-SubCell"/>
</dbReference>
<dbReference type="SMART" id="SM00241">
    <property type="entry name" value="ZP"/>
    <property type="match status" value="1"/>
</dbReference>
<dbReference type="Ensembl" id="ENSKMAT00000020125.1">
    <property type="protein sequence ID" value="ENSKMAP00000019859.1"/>
    <property type="gene ID" value="ENSKMAG00000014772.1"/>
</dbReference>
<evidence type="ECO:0000256" key="4">
    <source>
        <dbReference type="ARBA" id="ARBA00017980"/>
    </source>
</evidence>
<evidence type="ECO:0000256" key="6">
    <source>
        <dbReference type="ARBA" id="ARBA00022525"/>
    </source>
</evidence>
<keyword evidence="6" id="KW-0964">Secreted</keyword>
<evidence type="ECO:0000256" key="16">
    <source>
        <dbReference type="SAM" id="MobiDB-lite"/>
    </source>
</evidence>
<keyword evidence="11" id="KW-1133">Transmembrane helix</keyword>
<keyword evidence="10 17" id="KW-0732">Signal</keyword>
<evidence type="ECO:0000256" key="7">
    <source>
        <dbReference type="ARBA" id="ARBA00022530"/>
    </source>
</evidence>